<evidence type="ECO:0000259" key="4">
    <source>
        <dbReference type="Pfam" id="PF04717"/>
    </source>
</evidence>
<dbReference type="OrthoDB" id="9762420at2"/>
<evidence type="ECO:0000313" key="7">
    <source>
        <dbReference type="Proteomes" id="UP000238493"/>
    </source>
</evidence>
<dbReference type="PANTHER" id="PTHR32305:SF15">
    <property type="entry name" value="PROTEIN RHSA-RELATED"/>
    <property type="match status" value="1"/>
</dbReference>
<dbReference type="SUPFAM" id="SSF69349">
    <property type="entry name" value="Phage fibre proteins"/>
    <property type="match status" value="1"/>
</dbReference>
<dbReference type="InterPro" id="IPR037026">
    <property type="entry name" value="Vgr_OB-fold_dom_sf"/>
</dbReference>
<organism evidence="6 7">
    <name type="scientific">Brucella oryzae</name>
    <dbReference type="NCBI Taxonomy" id="335286"/>
    <lineage>
        <taxon>Bacteria</taxon>
        <taxon>Pseudomonadati</taxon>
        <taxon>Pseudomonadota</taxon>
        <taxon>Alphaproteobacteria</taxon>
        <taxon>Hyphomicrobiales</taxon>
        <taxon>Brucellaceae</taxon>
        <taxon>Brucella/Ochrobactrum group</taxon>
        <taxon>Brucella</taxon>
    </lineage>
</organism>
<dbReference type="AlphaFoldDB" id="A0A2S7J0V0"/>
<keyword evidence="3" id="KW-0964">Secreted</keyword>
<protein>
    <submittedName>
        <fullName evidence="6">Type VI secretion system tip protein VgrG</fullName>
    </submittedName>
</protein>
<name>A0A2S7J0V0_9HYPH</name>
<evidence type="ECO:0000256" key="1">
    <source>
        <dbReference type="ARBA" id="ARBA00004613"/>
    </source>
</evidence>
<dbReference type="EMBL" id="PTRC01000014">
    <property type="protein sequence ID" value="PQA73884.1"/>
    <property type="molecule type" value="Genomic_DNA"/>
</dbReference>
<evidence type="ECO:0000256" key="2">
    <source>
        <dbReference type="ARBA" id="ARBA00005558"/>
    </source>
</evidence>
<comment type="similarity">
    <text evidence="2">Belongs to the VgrG protein family.</text>
</comment>
<dbReference type="Gene3D" id="2.30.110.50">
    <property type="match status" value="1"/>
</dbReference>
<dbReference type="NCBIfam" id="TIGR03361">
    <property type="entry name" value="VI_Rhs_Vgr"/>
    <property type="match status" value="1"/>
</dbReference>
<dbReference type="InterPro" id="IPR054030">
    <property type="entry name" value="Gp5_Vgr_C"/>
</dbReference>
<dbReference type="RefSeq" id="WP_104755295.1">
    <property type="nucleotide sequence ID" value="NZ_JBHEEO010000031.1"/>
</dbReference>
<dbReference type="InterPro" id="IPR006533">
    <property type="entry name" value="T6SS_Vgr_RhsGE"/>
</dbReference>
<dbReference type="GO" id="GO:0005576">
    <property type="term" value="C:extracellular region"/>
    <property type="evidence" value="ECO:0007669"/>
    <property type="project" value="UniProtKB-SubCell"/>
</dbReference>
<dbReference type="Proteomes" id="UP000238493">
    <property type="component" value="Unassembled WGS sequence"/>
</dbReference>
<gene>
    <name evidence="6" type="ORF">C3731_08685</name>
</gene>
<dbReference type="PANTHER" id="PTHR32305">
    <property type="match status" value="1"/>
</dbReference>
<comment type="caution">
    <text evidence="6">The sequence shown here is derived from an EMBL/GenBank/DDBJ whole genome shotgun (WGS) entry which is preliminary data.</text>
</comment>
<dbReference type="Gene3D" id="3.55.50.10">
    <property type="entry name" value="Baseplate protein-like domains"/>
    <property type="match status" value="1"/>
</dbReference>
<proteinExistence type="inferred from homology"/>
<dbReference type="Gene3D" id="4.10.220.110">
    <property type="match status" value="1"/>
</dbReference>
<dbReference type="InterPro" id="IPR006531">
    <property type="entry name" value="Gp5/Vgr_OB"/>
</dbReference>
<feature type="domain" description="Gp5/Type VI secretion system Vgr protein OB-fold" evidence="4">
    <location>
        <begin position="400"/>
        <end position="465"/>
    </location>
</feature>
<evidence type="ECO:0000313" key="6">
    <source>
        <dbReference type="EMBL" id="PQA73884.1"/>
    </source>
</evidence>
<dbReference type="SUPFAM" id="SSF69279">
    <property type="entry name" value="Phage tail proteins"/>
    <property type="match status" value="2"/>
</dbReference>
<dbReference type="NCBIfam" id="TIGR01646">
    <property type="entry name" value="vgr_GE"/>
    <property type="match status" value="1"/>
</dbReference>
<sequence>MFAEMQSTYSSDSRCLRLTVPGLSGEFHAVCAEIHEYVNQLFRAEIEFTSFEEIHPEKLIGRNVEIEFSFSTSVSPETSARPVSRYLNGIVTQLQFQSPDTQKPRHCRIVVQPDLWRLSQSSDHRIWQHMSAVDVAGALIKEYNQSSPEFRLQTQPSVVEYSVQYGETDFEYMVRRLEEAGLFWWFHHDKGRCRFCIGDRPASWMSAQEWADGTASFFLNNRQNGREHIFSWQEAFQYVPRSRAGADWNFEMPNAAITTQVPSLIQQADSSGKGFFSYPVGVQTNEEAENRQKLLLLADEAQYCMIDGRSTVHLLAPGRMFTPAYLKGGQMPDHVIIGITHYISAAAPSSGEQNPVYHNRFTAIPANIPLIPHNKRAAPHIETTQIAVVAGPDNEQIHCDKYGRVKLWFPWDRKAKKDGSDTCWIRVAQIWGGSGWGAQIIPRVGTEVVVSFLNGNPDKPVVTGVVANPQTMPAYKLPDCKTRLTIRSQSYKAEGFNEISLEDAAGEEHFFIAAQKEKTELTGGSHMSRAAQHAINAIGGNQSHRTGGSSKTETAGSVHIAVGADGADARKVFNDLSALNRKTTELLDQGAGLSSGNGADGLKALAQALRTQKLGFWSPDGLQKQNDYLKDDGLNAGKTLAELGVELGKDINQAFQGTGEHHTIISRLRSETIGHACVDQVAGGKVLHVGGIYLNHTAQEKITTVGKKLSMLSGEATDIQSKKIEIFADNHIRLSTPGGYIELNKSGIIIHGLKIDIQGNQVDFQQGGAGTGVTKSLPDG</sequence>
<dbReference type="Pfam" id="PF05954">
    <property type="entry name" value="Phage_GPD"/>
    <property type="match status" value="1"/>
</dbReference>
<dbReference type="SUPFAM" id="SSF69255">
    <property type="entry name" value="gp5 N-terminal domain-like"/>
    <property type="match status" value="1"/>
</dbReference>
<comment type="subcellular location">
    <subcellularLocation>
        <location evidence="1">Secreted</location>
    </subcellularLocation>
</comment>
<dbReference type="Gene3D" id="2.40.50.230">
    <property type="entry name" value="Gp5 N-terminal domain"/>
    <property type="match status" value="1"/>
</dbReference>
<dbReference type="Pfam" id="PF22178">
    <property type="entry name" value="Gp5_trimer_C"/>
    <property type="match status" value="1"/>
</dbReference>
<keyword evidence="7" id="KW-1185">Reference proteome</keyword>
<evidence type="ECO:0000259" key="5">
    <source>
        <dbReference type="Pfam" id="PF22178"/>
    </source>
</evidence>
<dbReference type="InterPro" id="IPR017847">
    <property type="entry name" value="T6SS_RhsGE_Vgr_subset"/>
</dbReference>
<dbReference type="Pfam" id="PF04717">
    <property type="entry name" value="Phage_base_V"/>
    <property type="match status" value="1"/>
</dbReference>
<reference evidence="6 7" key="1">
    <citation type="submission" date="2018-02" db="EMBL/GenBank/DDBJ databases">
        <title>Draft genome sequence of Ochrobactrum oryzae found in Brazil.</title>
        <authorList>
            <person name="Cerdeira L."/>
            <person name="Andrade F."/>
            <person name="Zacariotto T."/>
            <person name="Barbosa B."/>
            <person name="Santos S."/>
            <person name="Cassetari V."/>
            <person name="Lincopan N."/>
        </authorList>
    </citation>
    <scope>NUCLEOTIDE SEQUENCE [LARGE SCALE GENOMIC DNA]</scope>
    <source>
        <strain evidence="6 7">OA447</strain>
    </source>
</reference>
<evidence type="ECO:0000256" key="3">
    <source>
        <dbReference type="ARBA" id="ARBA00022525"/>
    </source>
</evidence>
<feature type="domain" description="Gp5/Type VI secretion system Vgr C-terminal trimerisation" evidence="5">
    <location>
        <begin position="485"/>
        <end position="565"/>
    </location>
</feature>
<dbReference type="InterPro" id="IPR050708">
    <property type="entry name" value="T6SS_VgrG/RHS"/>
</dbReference>
<accession>A0A2S7J0V0</accession>